<evidence type="ECO:0000256" key="1">
    <source>
        <dbReference type="ARBA" id="ARBA00002512"/>
    </source>
</evidence>
<protein>
    <recommendedName>
        <fullName evidence="10">Plasma membrane fusion protein PRM1</fullName>
    </recommendedName>
</protein>
<accession>A0AAV5GZB8</accession>
<dbReference type="EMBL" id="BQKY01000017">
    <property type="protein sequence ID" value="GJN94327.1"/>
    <property type="molecule type" value="Genomic_DNA"/>
</dbReference>
<dbReference type="PANTHER" id="PTHR31030">
    <property type="entry name" value="PLASMA MEMBRANE FUSION PROTEIN PRM1"/>
    <property type="match status" value="1"/>
</dbReference>
<evidence type="ECO:0000256" key="9">
    <source>
        <dbReference type="ARBA" id="ARBA00023180"/>
    </source>
</evidence>
<dbReference type="AlphaFoldDB" id="A0AAV5GZB8"/>
<evidence type="ECO:0000256" key="10">
    <source>
        <dbReference type="RuleBase" id="RU366035"/>
    </source>
</evidence>
<comment type="caution">
    <text evidence="10">Lacks conserved residue(s) required for the propagation of feature annotation.</text>
</comment>
<evidence type="ECO:0000256" key="7">
    <source>
        <dbReference type="ARBA" id="ARBA00022989"/>
    </source>
</evidence>
<keyword evidence="13" id="KW-1185">Reference proteome</keyword>
<comment type="caution">
    <text evidence="12">The sequence shown here is derived from an EMBL/GenBank/DDBJ whole genome shotgun (WGS) entry which is preliminary data.</text>
</comment>
<dbReference type="GO" id="GO:0032220">
    <property type="term" value="P:plasma membrane fusion involved in cytogamy"/>
    <property type="evidence" value="ECO:0007669"/>
    <property type="project" value="TreeGrafter"/>
</dbReference>
<gene>
    <name evidence="12" type="ORF">Rhopal_007401-T1</name>
</gene>
<feature type="region of interest" description="Disordered" evidence="11">
    <location>
        <begin position="984"/>
        <end position="1003"/>
    </location>
</feature>
<dbReference type="InterPro" id="IPR026777">
    <property type="entry name" value="PRM1"/>
</dbReference>
<evidence type="ECO:0000256" key="4">
    <source>
        <dbReference type="ARBA" id="ARBA00022475"/>
    </source>
</evidence>
<feature type="compositionally biased region" description="Polar residues" evidence="11">
    <location>
        <begin position="758"/>
        <end position="774"/>
    </location>
</feature>
<comment type="function">
    <text evidence="1 10">Involved in cell fusion during mating by stabilizing the plasma membrane fusion event.</text>
</comment>
<reference evidence="12 13" key="1">
    <citation type="submission" date="2021-12" db="EMBL/GenBank/DDBJ databases">
        <title>High titer production of polyol ester of fatty acids by Rhodotorula paludigena BS15 towards product separation-free biomass refinery.</title>
        <authorList>
            <person name="Mano J."/>
            <person name="Ono H."/>
            <person name="Tanaka T."/>
            <person name="Naito K."/>
            <person name="Sushida H."/>
            <person name="Ike M."/>
            <person name="Tokuyasu K."/>
            <person name="Kitaoka M."/>
        </authorList>
    </citation>
    <scope>NUCLEOTIDE SEQUENCE [LARGE SCALE GENOMIC DNA]</scope>
    <source>
        <strain evidence="12 13">BS15</strain>
    </source>
</reference>
<feature type="region of interest" description="Disordered" evidence="11">
    <location>
        <begin position="808"/>
        <end position="909"/>
    </location>
</feature>
<evidence type="ECO:0000256" key="11">
    <source>
        <dbReference type="SAM" id="MobiDB-lite"/>
    </source>
</evidence>
<feature type="transmembrane region" description="Helical" evidence="10">
    <location>
        <begin position="605"/>
        <end position="627"/>
    </location>
</feature>
<keyword evidence="8 10" id="KW-0472">Membrane</keyword>
<dbReference type="GO" id="GO:0043332">
    <property type="term" value="C:mating projection tip"/>
    <property type="evidence" value="ECO:0007669"/>
    <property type="project" value="UniProtKB-UniRule"/>
</dbReference>
<keyword evidence="9" id="KW-0325">Glycoprotein</keyword>
<evidence type="ECO:0000256" key="8">
    <source>
        <dbReference type="ARBA" id="ARBA00023136"/>
    </source>
</evidence>
<feature type="transmembrane region" description="Helical" evidence="10">
    <location>
        <begin position="38"/>
        <end position="58"/>
    </location>
</feature>
<feature type="region of interest" description="Disordered" evidence="11">
    <location>
        <begin position="752"/>
        <end position="794"/>
    </location>
</feature>
<feature type="transmembrane region" description="Helical" evidence="10">
    <location>
        <begin position="406"/>
        <end position="428"/>
    </location>
</feature>
<dbReference type="PANTHER" id="PTHR31030:SF1">
    <property type="entry name" value="PLASMA MEMBRANE FUSION PROTEIN PRM1"/>
    <property type="match status" value="1"/>
</dbReference>
<feature type="compositionally biased region" description="Acidic residues" evidence="11">
    <location>
        <begin position="872"/>
        <end position="888"/>
    </location>
</feature>
<proteinExistence type="inferred from homology"/>
<comment type="subcellular location">
    <subcellularLocation>
        <location evidence="2 10">Cell membrane</location>
        <topology evidence="2 10">Multi-pass membrane protein</topology>
    </subcellularLocation>
</comment>
<dbReference type="Proteomes" id="UP001342314">
    <property type="component" value="Unassembled WGS sequence"/>
</dbReference>
<organism evidence="12 13">
    <name type="scientific">Rhodotorula paludigena</name>
    <dbReference type="NCBI Taxonomy" id="86838"/>
    <lineage>
        <taxon>Eukaryota</taxon>
        <taxon>Fungi</taxon>
        <taxon>Dikarya</taxon>
        <taxon>Basidiomycota</taxon>
        <taxon>Pucciniomycotina</taxon>
        <taxon>Microbotryomycetes</taxon>
        <taxon>Sporidiobolales</taxon>
        <taxon>Sporidiobolaceae</taxon>
        <taxon>Rhodotorula</taxon>
    </lineage>
</organism>
<evidence type="ECO:0000256" key="3">
    <source>
        <dbReference type="ARBA" id="ARBA00010780"/>
    </source>
</evidence>
<evidence type="ECO:0000313" key="13">
    <source>
        <dbReference type="Proteomes" id="UP001342314"/>
    </source>
</evidence>
<comment type="similarity">
    <text evidence="3 10">Belongs to the PRM1 family.</text>
</comment>
<name>A0AAV5GZB8_9BASI</name>
<feature type="transmembrane region" description="Helical" evidence="10">
    <location>
        <begin position="304"/>
        <end position="323"/>
    </location>
</feature>
<evidence type="ECO:0000313" key="12">
    <source>
        <dbReference type="EMBL" id="GJN94327.1"/>
    </source>
</evidence>
<sequence>MATVYPPSYPAYPPPAALTPPRILRPYLGPRARLSLSWLSQHFLALLLVLVALSFLLAQIPTLVREAKESLTAACAGVEGAASVAVSLPHYAADGVNEMNVRAINALTHGAGTVLDLMLQALEAIVLFMIDMYRSLFLCLLDLAVHGSITVLVAGIEEAQEFVTDAMQGLRSTIQSAVSGVNSAIDNTVGLIDKIPGVDFDIPQIDVPELSALENVTLPDTLVNALRDLNSSIPTLDEFRAGLDSLISTPIEVLRGEINGTLANSTIEVELLPVPAKETVQLCQDLDTSWVDDVGSGLGSFVKIAIGLVVLAMALFVVASALWELYQYRVFLGGVSAAREAWLADLIGSTPAHETLSHPNLLSFLNASSHPTLFRIVFRLSSLLRLRTPSSRANLIWFLSYIAHPYAWAFLALGLVGLVVVQIQLWVLDGPVRRATRKKAEDGAGEFSASVMDSLGEKMDAKGREWAEGTNRVIANVEDGINENLFGWVNTTTVSLNSTMTGFYSEITDAVTGVFNGTILEDPALGLVYCLIGSKVDAISTALTWLHSNAHLSLPTVSSSILTLSPNRTDELTASLTDPESSISAPSVADRMIDAYKRSLEQQRLGFIIAIGIWVLVVIMGLVGVWWRAYGEELWRRHRGKSPSGDRSDEKGDDADFMGGDVEKRAFFRPLHLHSKSRSAFELGNVGGPYEHGESPAAASWASLIDYFKATPQHDEPARTAPSALVDEREPANAHRPLVLPSLALPKLSAPSFHLPTRTRNQSPSTDEAPSSTRLGAAATSRLKQLISRPSRPLSRFRSIRDSTFASASAHAGTFARRERRRDSDAIPLRPGAEVGTDAERRYDLGGSGRQGWRNRIRGQASRLRSRGACETVEEEDEWEDMREEDDGNVAPSRLPAYPPPPSLDDPFVEPLRRRTIPEPLHMEAANDVNFDDLSMSELEQRVLKKDHHAQGDYQDRLRNRLRDIQRAIEKRRLNDWKALRAALFEHDPQETAREGDPDHIRA</sequence>
<evidence type="ECO:0000256" key="5">
    <source>
        <dbReference type="ARBA" id="ARBA00022692"/>
    </source>
</evidence>
<evidence type="ECO:0000256" key="2">
    <source>
        <dbReference type="ARBA" id="ARBA00004651"/>
    </source>
</evidence>
<keyword evidence="5 10" id="KW-0812">Transmembrane</keyword>
<dbReference type="GO" id="GO:0005886">
    <property type="term" value="C:plasma membrane"/>
    <property type="evidence" value="ECO:0007669"/>
    <property type="project" value="UniProtKB-SubCell"/>
</dbReference>
<evidence type="ECO:0000256" key="6">
    <source>
        <dbReference type="ARBA" id="ARBA00022971"/>
    </source>
</evidence>
<keyword evidence="6 10" id="KW-0184">Conjugation</keyword>
<keyword evidence="4 10" id="KW-1003">Cell membrane</keyword>
<keyword evidence="7 10" id="KW-1133">Transmembrane helix</keyword>